<gene>
    <name evidence="2" type="ORF">KI387_025961</name>
</gene>
<dbReference type="EMBL" id="JAHRHJ020000006">
    <property type="protein sequence ID" value="KAH9310926.1"/>
    <property type="molecule type" value="Genomic_DNA"/>
</dbReference>
<sequence>MSWSIIRGCITDFRDYSYVLFGFLDCLAFLTCGSYTPLFQTLKDRANVEVVHKTIAAASHSNSVAWIVKELIEMEESKYEASKRKLEQLKQNFQEFIRQFDPTNESQNETERVNSIHVSSVLENEKDLSSSSDSYMKPNSCFKVTDARYLLSKDINRHTSLPIENKRDQFSEYESKLEKLSDSNSEIVMGVALHKLPCKSQDNLESCSFNHPKEIKYSQQMVLGRPGPDFNNVDRSSSQKVHASTDNEQQRLELMLTEMEENDYFKQRNSVFGFGNDLIRTDLSSAGIYEGPSIVETKFENLLKHQKQAYRSEEDSLEDLENSLKLLGDEKDKFTKAVERMQTDRRAMSRDRTQPVPKADGLEACSLQNYLCESVNRNMRAQDRKNVEISQLNSELDILKTRLCATCQIQLKREGDLSKGFSKRKSKASSLESLIEEKENRIKELKRHIHDMQNEKDNILPWNVNLVCKVQEAKNEARQHNRYVADHISINEKLLILAQRKEEEVNLLAKQVASLHMALSKTTE</sequence>
<dbReference type="AlphaFoldDB" id="A0AA38KZP5"/>
<evidence type="ECO:0000313" key="2">
    <source>
        <dbReference type="EMBL" id="KAH9310926.1"/>
    </source>
</evidence>
<keyword evidence="1" id="KW-0175">Coiled coil</keyword>
<organism evidence="2 3">
    <name type="scientific">Taxus chinensis</name>
    <name type="common">Chinese yew</name>
    <name type="synonym">Taxus wallichiana var. chinensis</name>
    <dbReference type="NCBI Taxonomy" id="29808"/>
    <lineage>
        <taxon>Eukaryota</taxon>
        <taxon>Viridiplantae</taxon>
        <taxon>Streptophyta</taxon>
        <taxon>Embryophyta</taxon>
        <taxon>Tracheophyta</taxon>
        <taxon>Spermatophyta</taxon>
        <taxon>Pinopsida</taxon>
        <taxon>Pinidae</taxon>
        <taxon>Conifers II</taxon>
        <taxon>Cupressales</taxon>
        <taxon>Taxaceae</taxon>
        <taxon>Taxus</taxon>
    </lineage>
</organism>
<evidence type="ECO:0000313" key="3">
    <source>
        <dbReference type="Proteomes" id="UP000824469"/>
    </source>
</evidence>
<dbReference type="Proteomes" id="UP000824469">
    <property type="component" value="Unassembled WGS sequence"/>
</dbReference>
<name>A0AA38KZP5_TAXCH</name>
<feature type="coiled-coil region" evidence="1">
    <location>
        <begin position="72"/>
        <end position="99"/>
    </location>
</feature>
<feature type="coiled-coil region" evidence="1">
    <location>
        <begin position="428"/>
        <end position="455"/>
    </location>
</feature>
<feature type="non-terminal residue" evidence="2">
    <location>
        <position position="1"/>
    </location>
</feature>
<evidence type="ECO:0000256" key="1">
    <source>
        <dbReference type="SAM" id="Coils"/>
    </source>
</evidence>
<accession>A0AA38KZP5</accession>
<feature type="coiled-coil region" evidence="1">
    <location>
        <begin position="303"/>
        <end position="337"/>
    </location>
</feature>
<keyword evidence="3" id="KW-1185">Reference proteome</keyword>
<reference evidence="2 3" key="1">
    <citation type="journal article" date="2021" name="Nat. Plants">
        <title>The Taxus genome provides insights into paclitaxel biosynthesis.</title>
        <authorList>
            <person name="Xiong X."/>
            <person name="Gou J."/>
            <person name="Liao Q."/>
            <person name="Li Y."/>
            <person name="Zhou Q."/>
            <person name="Bi G."/>
            <person name="Li C."/>
            <person name="Du R."/>
            <person name="Wang X."/>
            <person name="Sun T."/>
            <person name="Guo L."/>
            <person name="Liang H."/>
            <person name="Lu P."/>
            <person name="Wu Y."/>
            <person name="Zhang Z."/>
            <person name="Ro D.K."/>
            <person name="Shang Y."/>
            <person name="Huang S."/>
            <person name="Yan J."/>
        </authorList>
    </citation>
    <scope>NUCLEOTIDE SEQUENCE [LARGE SCALE GENOMIC DNA]</scope>
    <source>
        <strain evidence="2">Ta-2019</strain>
    </source>
</reference>
<comment type="caution">
    <text evidence="2">The sequence shown here is derived from an EMBL/GenBank/DDBJ whole genome shotgun (WGS) entry which is preliminary data.</text>
</comment>
<proteinExistence type="predicted"/>
<protein>
    <submittedName>
        <fullName evidence="2">Uncharacterized protein</fullName>
    </submittedName>
</protein>